<dbReference type="CDD" id="cd07377">
    <property type="entry name" value="WHTH_GntR"/>
    <property type="match status" value="1"/>
</dbReference>
<evidence type="ECO:0000256" key="3">
    <source>
        <dbReference type="ARBA" id="ARBA00023163"/>
    </source>
</evidence>
<evidence type="ECO:0000313" key="5">
    <source>
        <dbReference type="EMBL" id="TDK62122.1"/>
    </source>
</evidence>
<dbReference type="InterPro" id="IPR000524">
    <property type="entry name" value="Tscrpt_reg_HTH_GntR"/>
</dbReference>
<dbReference type="SMART" id="SM00345">
    <property type="entry name" value="HTH_GNTR"/>
    <property type="match status" value="1"/>
</dbReference>
<dbReference type="SUPFAM" id="SSF46785">
    <property type="entry name" value="Winged helix' DNA-binding domain"/>
    <property type="match status" value="1"/>
</dbReference>
<proteinExistence type="predicted"/>
<dbReference type="Gene3D" id="3.40.1410.10">
    <property type="entry name" value="Chorismate lyase-like"/>
    <property type="match status" value="1"/>
</dbReference>
<dbReference type="PANTHER" id="PTHR44846">
    <property type="entry name" value="MANNOSYL-D-GLYCERATE TRANSPORT/METABOLISM SYSTEM REPRESSOR MNGR-RELATED"/>
    <property type="match status" value="1"/>
</dbReference>
<sequence length="240" mass="27780">MDKSIPLYQQLKEKILKQFKDLSPLTPIPSERELCDLFGVSRPTVRRALEELEQDGEVYRLAGKGTFIADKKYTDHELQSFIGFHEDASQQNKTPTSMVLQQIVTTAPVDVAKILEIPEDSEVFLLERLRFVDNEPICLVSSYIPLRICPDLIRTDFSERSLYKFLNLHNISIHKAKRSIEVKKAPTRESTYLKIDLDSPMVLFQSLGFTENGSPFEFVQSRYPAYKARFESEVYRPHEM</sequence>
<feature type="domain" description="HTH gntR-type" evidence="4">
    <location>
        <begin position="1"/>
        <end position="71"/>
    </location>
</feature>
<dbReference type="InterPro" id="IPR036388">
    <property type="entry name" value="WH-like_DNA-bd_sf"/>
</dbReference>
<gene>
    <name evidence="5" type="ORF">E2K98_08630</name>
</gene>
<keyword evidence="2" id="KW-0238">DNA-binding</keyword>
<dbReference type="PROSITE" id="PS50949">
    <property type="entry name" value="HTH_GNTR"/>
    <property type="match status" value="1"/>
</dbReference>
<name>A0A4R5VT43_9BACI</name>
<keyword evidence="3" id="KW-0804">Transcription</keyword>
<dbReference type="SUPFAM" id="SSF64288">
    <property type="entry name" value="Chorismate lyase-like"/>
    <property type="match status" value="1"/>
</dbReference>
<evidence type="ECO:0000256" key="1">
    <source>
        <dbReference type="ARBA" id="ARBA00023015"/>
    </source>
</evidence>
<protein>
    <submittedName>
        <fullName evidence="5">GntR family transcriptional regulator</fullName>
    </submittedName>
</protein>
<dbReference type="Pfam" id="PF07702">
    <property type="entry name" value="UTRA"/>
    <property type="match status" value="1"/>
</dbReference>
<dbReference type="InterPro" id="IPR011663">
    <property type="entry name" value="UTRA"/>
</dbReference>
<comment type="caution">
    <text evidence="5">The sequence shown here is derived from an EMBL/GenBank/DDBJ whole genome shotgun (WGS) entry which is preliminary data.</text>
</comment>
<dbReference type="RefSeq" id="WP_133333851.1">
    <property type="nucleotide sequence ID" value="NZ_SMYO01000004.1"/>
</dbReference>
<accession>A0A4R5VT43</accession>
<evidence type="ECO:0000313" key="6">
    <source>
        <dbReference type="Proteomes" id="UP000295132"/>
    </source>
</evidence>
<dbReference type="GO" id="GO:0045892">
    <property type="term" value="P:negative regulation of DNA-templated transcription"/>
    <property type="evidence" value="ECO:0007669"/>
    <property type="project" value="TreeGrafter"/>
</dbReference>
<dbReference type="SMART" id="SM00866">
    <property type="entry name" value="UTRA"/>
    <property type="match status" value="1"/>
</dbReference>
<reference evidence="5 6" key="1">
    <citation type="submission" date="2019-03" db="EMBL/GenBank/DDBJ databases">
        <title>Bacillus niacini sp. nov. a Nicotinate-Metabolizing Mesophile Isolated from Soil.</title>
        <authorList>
            <person name="Zhang G."/>
        </authorList>
    </citation>
    <scope>NUCLEOTIDE SEQUENCE [LARGE SCALE GENOMIC DNA]</scope>
    <source>
        <strain evidence="5 6">WN066</strain>
    </source>
</reference>
<dbReference type="EMBL" id="SMYO01000004">
    <property type="protein sequence ID" value="TDK62122.1"/>
    <property type="molecule type" value="Genomic_DNA"/>
</dbReference>
<organism evidence="5 6">
    <name type="scientific">Bacillus salipaludis</name>
    <dbReference type="NCBI Taxonomy" id="2547811"/>
    <lineage>
        <taxon>Bacteria</taxon>
        <taxon>Bacillati</taxon>
        <taxon>Bacillota</taxon>
        <taxon>Bacilli</taxon>
        <taxon>Bacillales</taxon>
        <taxon>Bacillaceae</taxon>
        <taxon>Bacillus</taxon>
    </lineage>
</organism>
<dbReference type="AlphaFoldDB" id="A0A4R5VT43"/>
<keyword evidence="1" id="KW-0805">Transcription regulation</keyword>
<evidence type="ECO:0000259" key="4">
    <source>
        <dbReference type="PROSITE" id="PS50949"/>
    </source>
</evidence>
<evidence type="ECO:0000256" key="2">
    <source>
        <dbReference type="ARBA" id="ARBA00023125"/>
    </source>
</evidence>
<dbReference type="InterPro" id="IPR036390">
    <property type="entry name" value="WH_DNA-bd_sf"/>
</dbReference>
<dbReference type="GO" id="GO:0003677">
    <property type="term" value="F:DNA binding"/>
    <property type="evidence" value="ECO:0007669"/>
    <property type="project" value="UniProtKB-KW"/>
</dbReference>
<dbReference type="PANTHER" id="PTHR44846:SF1">
    <property type="entry name" value="MANNOSYL-D-GLYCERATE TRANSPORT_METABOLISM SYSTEM REPRESSOR MNGR-RELATED"/>
    <property type="match status" value="1"/>
</dbReference>
<dbReference type="Proteomes" id="UP000295132">
    <property type="component" value="Unassembled WGS sequence"/>
</dbReference>
<dbReference type="PRINTS" id="PR00035">
    <property type="entry name" value="HTHGNTR"/>
</dbReference>
<dbReference type="Pfam" id="PF00392">
    <property type="entry name" value="GntR"/>
    <property type="match status" value="1"/>
</dbReference>
<dbReference type="Gene3D" id="1.10.10.10">
    <property type="entry name" value="Winged helix-like DNA-binding domain superfamily/Winged helix DNA-binding domain"/>
    <property type="match status" value="1"/>
</dbReference>
<dbReference type="InterPro" id="IPR028978">
    <property type="entry name" value="Chorismate_lyase_/UTRA_dom_sf"/>
</dbReference>
<dbReference type="InterPro" id="IPR050679">
    <property type="entry name" value="Bact_HTH_transcr_reg"/>
</dbReference>
<dbReference type="GO" id="GO:0003700">
    <property type="term" value="F:DNA-binding transcription factor activity"/>
    <property type="evidence" value="ECO:0007669"/>
    <property type="project" value="InterPro"/>
</dbReference>